<evidence type="ECO:0000259" key="4">
    <source>
        <dbReference type="PROSITE" id="PS50102"/>
    </source>
</evidence>
<evidence type="ECO:0000313" key="6">
    <source>
        <dbReference type="Proteomes" id="UP001314263"/>
    </source>
</evidence>
<keyword evidence="6" id="KW-1185">Reference proteome</keyword>
<evidence type="ECO:0000256" key="3">
    <source>
        <dbReference type="SAM" id="Coils"/>
    </source>
</evidence>
<evidence type="ECO:0000313" key="5">
    <source>
        <dbReference type="EMBL" id="CAK0784142.1"/>
    </source>
</evidence>
<dbReference type="InterPro" id="IPR035979">
    <property type="entry name" value="RBD_domain_sf"/>
</dbReference>
<protein>
    <recommendedName>
        <fullName evidence="4">RRM domain-containing protein</fullName>
    </recommendedName>
</protein>
<name>A0AAV1IAM2_9CHLO</name>
<gene>
    <name evidence="5" type="ORF">CVIRNUC_007345</name>
</gene>
<dbReference type="PANTHER" id="PTHR13191:SF0">
    <property type="entry name" value="RIBOSOMAL RNA-PROCESSING PROTEIN 7 HOMOLOG A-RELATED"/>
    <property type="match status" value="1"/>
</dbReference>
<dbReference type="Gene3D" id="3.30.70.330">
    <property type="match status" value="1"/>
</dbReference>
<reference evidence="5 6" key="1">
    <citation type="submission" date="2023-10" db="EMBL/GenBank/DDBJ databases">
        <authorList>
            <person name="Maclean D."/>
            <person name="Macfadyen A."/>
        </authorList>
    </citation>
    <scope>NUCLEOTIDE SEQUENCE [LARGE SCALE GENOMIC DNA]</scope>
</reference>
<dbReference type="GO" id="GO:0034456">
    <property type="term" value="C:UTP-C complex"/>
    <property type="evidence" value="ECO:0007669"/>
    <property type="project" value="TreeGrafter"/>
</dbReference>
<dbReference type="SUPFAM" id="SSF54928">
    <property type="entry name" value="RNA-binding domain, RBD"/>
    <property type="match status" value="1"/>
</dbReference>
<accession>A0AAV1IAM2</accession>
<keyword evidence="2" id="KW-0694">RNA-binding</keyword>
<dbReference type="GO" id="GO:0000028">
    <property type="term" value="P:ribosomal small subunit assembly"/>
    <property type="evidence" value="ECO:0007669"/>
    <property type="project" value="TreeGrafter"/>
</dbReference>
<evidence type="ECO:0000256" key="1">
    <source>
        <dbReference type="ARBA" id="ARBA00006110"/>
    </source>
</evidence>
<evidence type="ECO:0000256" key="2">
    <source>
        <dbReference type="PROSITE-ProRule" id="PRU00176"/>
    </source>
</evidence>
<dbReference type="AlphaFoldDB" id="A0AAV1IAM2"/>
<dbReference type="InterPro" id="IPR012677">
    <property type="entry name" value="Nucleotide-bd_a/b_plait_sf"/>
</dbReference>
<dbReference type="GO" id="GO:0006364">
    <property type="term" value="P:rRNA processing"/>
    <property type="evidence" value="ECO:0007669"/>
    <property type="project" value="TreeGrafter"/>
</dbReference>
<dbReference type="InterPro" id="IPR024326">
    <property type="entry name" value="RRP7_C"/>
</dbReference>
<proteinExistence type="inferred from homology"/>
<dbReference type="PROSITE" id="PS50102">
    <property type="entry name" value="RRM"/>
    <property type="match status" value="1"/>
</dbReference>
<comment type="caution">
    <text evidence="5">The sequence shown here is derived from an EMBL/GenBank/DDBJ whole genome shotgun (WGS) entry which is preliminary data.</text>
</comment>
<dbReference type="EMBL" id="CAUYUE010000010">
    <property type="protein sequence ID" value="CAK0784142.1"/>
    <property type="molecule type" value="Genomic_DNA"/>
</dbReference>
<dbReference type="Pfam" id="PF12923">
    <property type="entry name" value="RRP7"/>
    <property type="match status" value="1"/>
</dbReference>
<dbReference type="InterPro" id="IPR000504">
    <property type="entry name" value="RRM_dom"/>
</dbReference>
<dbReference type="GO" id="GO:0003723">
    <property type="term" value="F:RNA binding"/>
    <property type="evidence" value="ECO:0007669"/>
    <property type="project" value="UniProtKB-UniRule"/>
</dbReference>
<organism evidence="5 6">
    <name type="scientific">Coccomyxa viridis</name>
    <dbReference type="NCBI Taxonomy" id="1274662"/>
    <lineage>
        <taxon>Eukaryota</taxon>
        <taxon>Viridiplantae</taxon>
        <taxon>Chlorophyta</taxon>
        <taxon>core chlorophytes</taxon>
        <taxon>Trebouxiophyceae</taxon>
        <taxon>Trebouxiophyceae incertae sedis</taxon>
        <taxon>Coccomyxaceae</taxon>
        <taxon>Coccomyxa</taxon>
    </lineage>
</organism>
<dbReference type="Proteomes" id="UP001314263">
    <property type="component" value="Unassembled WGS sequence"/>
</dbReference>
<sequence>MVKQTVETFSALALQITQGITYQRYLYLKKHETDSAKNTGLFVAGIPFFHQDTTAILKELFEGFGPVTDVALHPSKTTAIVILGNAATRQKVLDAADSKQLVQLRLQEPEHAYGLKGLVEDHKACFPGNAVLRKRLDDWTEAFEAEVERRRREAAGAQEEQGWTVVKRRGGGRKSSDGAGAAVGGVALAAAQATAAGKKEKTLTNFYRFQQKEKRRSELMDLREKFKEDKRRIAELKASRKFRPV</sequence>
<comment type="similarity">
    <text evidence="1">Belongs to the RRP7 family.</text>
</comment>
<dbReference type="InterPro" id="IPR040446">
    <property type="entry name" value="RRP7"/>
</dbReference>
<dbReference type="GO" id="GO:0032545">
    <property type="term" value="C:CURI complex"/>
    <property type="evidence" value="ECO:0007669"/>
    <property type="project" value="TreeGrafter"/>
</dbReference>
<dbReference type="PANTHER" id="PTHR13191">
    <property type="entry name" value="RIBOSOMAL RNA PROCESSING PROTEIN 7-RELATED"/>
    <property type="match status" value="1"/>
</dbReference>
<keyword evidence="3" id="KW-0175">Coiled coil</keyword>
<feature type="coiled-coil region" evidence="3">
    <location>
        <begin position="209"/>
        <end position="239"/>
    </location>
</feature>
<feature type="domain" description="RRM" evidence="4">
    <location>
        <begin position="39"/>
        <end position="111"/>
    </location>
</feature>
<dbReference type="Gene3D" id="6.10.250.1770">
    <property type="match status" value="1"/>
</dbReference>